<dbReference type="InterPro" id="IPR003594">
    <property type="entry name" value="HATPase_dom"/>
</dbReference>
<dbReference type="SMART" id="SM00387">
    <property type="entry name" value="HATPase_c"/>
    <property type="match status" value="1"/>
</dbReference>
<dbReference type="InterPro" id="IPR036890">
    <property type="entry name" value="HATPase_C_sf"/>
</dbReference>
<feature type="region of interest" description="Disordered" evidence="10">
    <location>
        <begin position="69"/>
        <end position="129"/>
    </location>
</feature>
<dbReference type="KEGG" id="rhy:RD110_01255"/>
<dbReference type="InterPro" id="IPR005467">
    <property type="entry name" value="His_kinase_dom"/>
</dbReference>
<keyword evidence="11" id="KW-0812">Transmembrane</keyword>
<dbReference type="STRING" id="1842727.RD110_01255"/>
<protein>
    <recommendedName>
        <fullName evidence="3">histidine kinase</fullName>
        <ecNumber evidence="3">2.7.13.3</ecNumber>
    </recommendedName>
</protein>
<evidence type="ECO:0000259" key="12">
    <source>
        <dbReference type="PROSITE" id="PS50109"/>
    </source>
</evidence>
<reference evidence="14 15" key="1">
    <citation type="submission" date="2017-01" db="EMBL/GenBank/DDBJ databases">
        <authorList>
            <person name="Mah S.A."/>
            <person name="Swanson W.J."/>
            <person name="Moy G.W."/>
            <person name="Vacquier V.D."/>
        </authorList>
    </citation>
    <scope>NUCLEOTIDE SEQUENCE [LARGE SCALE GENOMIC DNA]</scope>
    <source>
        <strain evidence="14 15">DCY110</strain>
    </source>
</reference>
<dbReference type="Gene3D" id="6.10.340.10">
    <property type="match status" value="1"/>
</dbReference>
<feature type="transmembrane region" description="Helical" evidence="11">
    <location>
        <begin position="164"/>
        <end position="183"/>
    </location>
</feature>
<feature type="transmembrane region" description="Helical" evidence="11">
    <location>
        <begin position="23"/>
        <end position="46"/>
    </location>
</feature>
<evidence type="ECO:0000256" key="4">
    <source>
        <dbReference type="ARBA" id="ARBA00022475"/>
    </source>
</evidence>
<dbReference type="CDD" id="cd00075">
    <property type="entry name" value="HATPase"/>
    <property type="match status" value="1"/>
</dbReference>
<comment type="subcellular location">
    <subcellularLocation>
        <location evidence="2">Cell membrane</location>
        <topology evidence="2">Multi-pass membrane protein</topology>
    </subcellularLocation>
</comment>
<dbReference type="SUPFAM" id="SSF158472">
    <property type="entry name" value="HAMP domain-like"/>
    <property type="match status" value="1"/>
</dbReference>
<evidence type="ECO:0000256" key="8">
    <source>
        <dbReference type="ARBA" id="ARBA00022777"/>
    </source>
</evidence>
<dbReference type="InterPro" id="IPR003661">
    <property type="entry name" value="HisK_dim/P_dom"/>
</dbReference>
<feature type="domain" description="Histidine kinase" evidence="12">
    <location>
        <begin position="251"/>
        <end position="476"/>
    </location>
</feature>
<gene>
    <name evidence="14" type="ORF">RD110_01255</name>
</gene>
<dbReference type="Pfam" id="PF00512">
    <property type="entry name" value="HisKA"/>
    <property type="match status" value="1"/>
</dbReference>
<evidence type="ECO:0000256" key="2">
    <source>
        <dbReference type="ARBA" id="ARBA00004651"/>
    </source>
</evidence>
<organism evidence="14 15">
    <name type="scientific">Rhodoferax koreensis</name>
    <dbReference type="NCBI Taxonomy" id="1842727"/>
    <lineage>
        <taxon>Bacteria</taxon>
        <taxon>Pseudomonadati</taxon>
        <taxon>Pseudomonadota</taxon>
        <taxon>Betaproteobacteria</taxon>
        <taxon>Burkholderiales</taxon>
        <taxon>Comamonadaceae</taxon>
        <taxon>Rhodoferax</taxon>
    </lineage>
</organism>
<dbReference type="GO" id="GO:0000155">
    <property type="term" value="F:phosphorelay sensor kinase activity"/>
    <property type="evidence" value="ECO:0007669"/>
    <property type="project" value="InterPro"/>
</dbReference>
<dbReference type="Pfam" id="PF02518">
    <property type="entry name" value="HATPase_c"/>
    <property type="match status" value="1"/>
</dbReference>
<dbReference type="CDD" id="cd06225">
    <property type="entry name" value="HAMP"/>
    <property type="match status" value="1"/>
</dbReference>
<evidence type="ECO:0000256" key="6">
    <source>
        <dbReference type="ARBA" id="ARBA00022679"/>
    </source>
</evidence>
<evidence type="ECO:0000313" key="14">
    <source>
        <dbReference type="EMBL" id="APW36001.1"/>
    </source>
</evidence>
<dbReference type="AlphaFoldDB" id="A0A1P8JQJ2"/>
<keyword evidence="4" id="KW-1003">Cell membrane</keyword>
<keyword evidence="9" id="KW-0067">ATP-binding</keyword>
<dbReference type="EMBL" id="CP019236">
    <property type="protein sequence ID" value="APW36001.1"/>
    <property type="molecule type" value="Genomic_DNA"/>
</dbReference>
<dbReference type="PROSITE" id="PS50885">
    <property type="entry name" value="HAMP"/>
    <property type="match status" value="1"/>
</dbReference>
<dbReference type="EC" id="2.7.13.3" evidence="3"/>
<keyword evidence="11" id="KW-1133">Transmembrane helix</keyword>
<dbReference type="PROSITE" id="PS50109">
    <property type="entry name" value="HIS_KIN"/>
    <property type="match status" value="1"/>
</dbReference>
<accession>A0A1P8JQJ2</accession>
<dbReference type="InterPro" id="IPR050980">
    <property type="entry name" value="2C_sensor_his_kinase"/>
</dbReference>
<dbReference type="PRINTS" id="PR00344">
    <property type="entry name" value="BCTRLSENSOR"/>
</dbReference>
<keyword evidence="7" id="KW-0547">Nucleotide-binding</keyword>
<dbReference type="SUPFAM" id="SSF47384">
    <property type="entry name" value="Homodimeric domain of signal transducing histidine kinase"/>
    <property type="match status" value="1"/>
</dbReference>
<sequence>MPATEIDESTLPGPTLPALLQRLYVRIWIAVLLAVAVLTMLVGWAWRMATDPPLRDVVVRNDAGQIIGKGVSRRAGSHRGLPGPSYGVADTEAPPPPPSDDDETDEAKSPVAEGEMQSPGEPGSRAPVSRGPEFVVRMQDGQRLLVHLPRPPRSSWWNRPPFGFFWMLGLVGVAMALAMYPIIRRLTRRLESLQRGVDQWGRGDLSARVPIHGRDEAGLLAQRFNYAAERIETLVASHKTLLQSQKSLLANASHELRSPLTRIRMGIELMGSTPSPTFKNEIARNIGELDELIEEILLASRLDAREADLGTVEEVDMTGLVAEECARLGASFEGNQEGDPDSVPGALASAETEDTGEAEGPPVAVRGVTKLLRRAVRNLLENARRYTTGPVTVTLQHTADRAVLQVFDRGPGVPPDQRERIFEPFYRLPGASERDGGVGLGLALVKSIAERHGGSVRCEGREGGGACFVIDLPSAA</sequence>
<dbReference type="PANTHER" id="PTHR44936:SF10">
    <property type="entry name" value="SENSOR PROTEIN RSTB"/>
    <property type="match status" value="1"/>
</dbReference>
<dbReference type="SMART" id="SM00304">
    <property type="entry name" value="HAMP"/>
    <property type="match status" value="1"/>
</dbReference>
<evidence type="ECO:0000256" key="1">
    <source>
        <dbReference type="ARBA" id="ARBA00000085"/>
    </source>
</evidence>
<dbReference type="GO" id="GO:0005524">
    <property type="term" value="F:ATP binding"/>
    <property type="evidence" value="ECO:0007669"/>
    <property type="project" value="UniProtKB-KW"/>
</dbReference>
<proteinExistence type="predicted"/>
<dbReference type="Proteomes" id="UP000186609">
    <property type="component" value="Chromosome"/>
</dbReference>
<name>A0A1P8JQJ2_9BURK</name>
<dbReference type="PANTHER" id="PTHR44936">
    <property type="entry name" value="SENSOR PROTEIN CREC"/>
    <property type="match status" value="1"/>
</dbReference>
<dbReference type="GO" id="GO:0005886">
    <property type="term" value="C:plasma membrane"/>
    <property type="evidence" value="ECO:0007669"/>
    <property type="project" value="UniProtKB-SubCell"/>
</dbReference>
<dbReference type="RefSeq" id="WP_076195929.1">
    <property type="nucleotide sequence ID" value="NZ_CP019236.1"/>
</dbReference>
<keyword evidence="15" id="KW-1185">Reference proteome</keyword>
<evidence type="ECO:0000256" key="9">
    <source>
        <dbReference type="ARBA" id="ARBA00022840"/>
    </source>
</evidence>
<dbReference type="Gene3D" id="1.10.287.130">
    <property type="match status" value="1"/>
</dbReference>
<evidence type="ECO:0000259" key="13">
    <source>
        <dbReference type="PROSITE" id="PS50885"/>
    </source>
</evidence>
<dbReference type="InterPro" id="IPR036097">
    <property type="entry name" value="HisK_dim/P_sf"/>
</dbReference>
<dbReference type="SMART" id="SM00388">
    <property type="entry name" value="HisKA"/>
    <property type="match status" value="1"/>
</dbReference>
<dbReference type="InterPro" id="IPR004358">
    <property type="entry name" value="Sig_transdc_His_kin-like_C"/>
</dbReference>
<dbReference type="SUPFAM" id="SSF55874">
    <property type="entry name" value="ATPase domain of HSP90 chaperone/DNA topoisomerase II/histidine kinase"/>
    <property type="match status" value="1"/>
</dbReference>
<evidence type="ECO:0000256" key="7">
    <source>
        <dbReference type="ARBA" id="ARBA00022741"/>
    </source>
</evidence>
<evidence type="ECO:0000256" key="11">
    <source>
        <dbReference type="SAM" id="Phobius"/>
    </source>
</evidence>
<evidence type="ECO:0000256" key="10">
    <source>
        <dbReference type="SAM" id="MobiDB-lite"/>
    </source>
</evidence>
<dbReference type="CDD" id="cd00082">
    <property type="entry name" value="HisKA"/>
    <property type="match status" value="1"/>
</dbReference>
<evidence type="ECO:0000256" key="3">
    <source>
        <dbReference type="ARBA" id="ARBA00012438"/>
    </source>
</evidence>
<keyword evidence="11" id="KW-0472">Membrane</keyword>
<dbReference type="OrthoDB" id="9804645at2"/>
<dbReference type="InterPro" id="IPR003660">
    <property type="entry name" value="HAMP_dom"/>
</dbReference>
<dbReference type="Gene3D" id="3.30.565.10">
    <property type="entry name" value="Histidine kinase-like ATPase, C-terminal domain"/>
    <property type="match status" value="1"/>
</dbReference>
<keyword evidence="8 14" id="KW-0418">Kinase</keyword>
<comment type="catalytic activity">
    <reaction evidence="1">
        <text>ATP + protein L-histidine = ADP + protein N-phospho-L-histidine.</text>
        <dbReference type="EC" id="2.7.13.3"/>
    </reaction>
</comment>
<keyword evidence="5" id="KW-0597">Phosphoprotein</keyword>
<keyword evidence="6" id="KW-0808">Transferase</keyword>
<feature type="region of interest" description="Disordered" evidence="10">
    <location>
        <begin position="332"/>
        <end position="361"/>
    </location>
</feature>
<evidence type="ECO:0000256" key="5">
    <source>
        <dbReference type="ARBA" id="ARBA00022553"/>
    </source>
</evidence>
<evidence type="ECO:0000313" key="15">
    <source>
        <dbReference type="Proteomes" id="UP000186609"/>
    </source>
</evidence>
<dbReference type="Pfam" id="PF00672">
    <property type="entry name" value="HAMP"/>
    <property type="match status" value="1"/>
</dbReference>
<feature type="domain" description="HAMP" evidence="13">
    <location>
        <begin position="184"/>
        <end position="236"/>
    </location>
</feature>